<dbReference type="PANTHER" id="PTHR20836">
    <property type="entry name" value="DIHYDRODIPICOLINATE REDUCTASE"/>
    <property type="match status" value="1"/>
</dbReference>
<feature type="binding site" evidence="13">
    <location>
        <position position="156"/>
    </location>
    <ligand>
        <name>(S)-2,3,4,5-tetrahydrodipicolinate</name>
        <dbReference type="ChEBI" id="CHEBI:16845"/>
    </ligand>
</feature>
<comment type="catalytic activity">
    <reaction evidence="11 13">
        <text>(S)-2,3,4,5-tetrahydrodipicolinate + NADP(+) + H2O = (2S,4S)-4-hydroxy-2,3,4,5-tetrahydrodipicolinate + NADPH + H(+)</text>
        <dbReference type="Rhea" id="RHEA:35331"/>
        <dbReference type="ChEBI" id="CHEBI:15377"/>
        <dbReference type="ChEBI" id="CHEBI:15378"/>
        <dbReference type="ChEBI" id="CHEBI:16845"/>
        <dbReference type="ChEBI" id="CHEBI:57783"/>
        <dbReference type="ChEBI" id="CHEBI:58349"/>
        <dbReference type="ChEBI" id="CHEBI:67139"/>
        <dbReference type="EC" id="1.17.1.8"/>
    </reaction>
</comment>
<keyword evidence="17" id="KW-1185">Reference proteome</keyword>
<dbReference type="EC" id="1.17.1.8" evidence="10 13"/>
<dbReference type="RefSeq" id="WP_282012138.1">
    <property type="nucleotide sequence ID" value="NZ_OX336137.1"/>
</dbReference>
<keyword evidence="7 13" id="KW-0520">NAD</keyword>
<evidence type="ECO:0000256" key="4">
    <source>
        <dbReference type="ARBA" id="ARBA00022857"/>
    </source>
</evidence>
<proteinExistence type="inferred from homology"/>
<keyword evidence="2 13" id="KW-0963">Cytoplasm</keyword>
<dbReference type="GO" id="GO:0008839">
    <property type="term" value="F:4-hydroxy-tetrahydrodipicolinate reductase"/>
    <property type="evidence" value="ECO:0007669"/>
    <property type="project" value="UniProtKB-EC"/>
</dbReference>
<evidence type="ECO:0000256" key="3">
    <source>
        <dbReference type="ARBA" id="ARBA00022605"/>
    </source>
</evidence>
<dbReference type="Gene3D" id="3.30.360.10">
    <property type="entry name" value="Dihydrodipicolinate Reductase, domain 2"/>
    <property type="match status" value="1"/>
</dbReference>
<evidence type="ECO:0000256" key="11">
    <source>
        <dbReference type="ARBA" id="ARBA00049080"/>
    </source>
</evidence>
<comment type="caution">
    <text evidence="13">Was originally thought to be a dihydrodipicolinate reductase (DHDPR), catalyzing the conversion of dihydrodipicolinate to tetrahydrodipicolinate. However, it was shown in E.coli that the substrate of the enzymatic reaction is not dihydrodipicolinate (DHDP) but in fact (2S,4S)-4-hydroxy-2,3,4,5-tetrahydrodipicolinic acid (HTPA), the product released by the DapA-catalyzed reaction.</text>
</comment>
<keyword evidence="8 13" id="KW-0457">Lysine biosynthesis</keyword>
<sequence length="268" mass="28315">MINVGVVGAAGRMGRNIIASIEDTEGVALGGGTEAAGHPELGRDLGELAGLAKMNVVLTDDVTALAEACDVIIDFTLPAVSMHTLKAVVAKNKAVVFGTTGFSAEQKREIEQAAQTIRCVLAPNMSIGVNVLFKVAGEVARALGDAYDVEIVEAHHKFKKDAPSGTAVRVSEIIAEALQRNLNEVGVYGRKGFSEGRGEKEIGVHTLRAGDIIGEHRVMFGGMGETLEISHRAQSRQTFARGSVRAAEWVAGQPPGLYDMQDVLGLKE</sequence>
<dbReference type="HAMAP" id="MF_00102">
    <property type="entry name" value="DapB"/>
    <property type="match status" value="1"/>
</dbReference>
<evidence type="ECO:0000256" key="8">
    <source>
        <dbReference type="ARBA" id="ARBA00023154"/>
    </source>
</evidence>
<keyword evidence="5 13" id="KW-0220">Diaminopimelate biosynthesis</keyword>
<dbReference type="InterPro" id="IPR023940">
    <property type="entry name" value="DHDPR_bac"/>
</dbReference>
<evidence type="ECO:0000256" key="9">
    <source>
        <dbReference type="ARBA" id="ARBA00037922"/>
    </source>
</evidence>
<feature type="binding site" evidence="13">
    <location>
        <begin position="98"/>
        <end position="100"/>
    </location>
    <ligand>
        <name>NAD(+)</name>
        <dbReference type="ChEBI" id="CHEBI:57540"/>
    </ligand>
</feature>
<feature type="domain" description="Dihydrodipicolinate reductase C-terminal" evidence="15">
    <location>
        <begin position="128"/>
        <end position="264"/>
    </location>
</feature>
<reference evidence="16 17" key="1">
    <citation type="submission" date="2022-09" db="EMBL/GenBank/DDBJ databases">
        <authorList>
            <person name="Kop L."/>
        </authorList>
    </citation>
    <scope>NUCLEOTIDE SEQUENCE [LARGE SCALE GENOMIC DNA]</scope>
    <source>
        <strain evidence="16 17">347</strain>
    </source>
</reference>
<feature type="domain" description="Dihydrodipicolinate reductase N-terminal" evidence="14">
    <location>
        <begin position="2"/>
        <end position="125"/>
    </location>
</feature>
<evidence type="ECO:0000313" key="16">
    <source>
        <dbReference type="EMBL" id="CAI2719297.1"/>
    </source>
</evidence>
<dbReference type="PROSITE" id="PS01298">
    <property type="entry name" value="DAPB"/>
    <property type="match status" value="1"/>
</dbReference>
<evidence type="ECO:0000256" key="5">
    <source>
        <dbReference type="ARBA" id="ARBA00022915"/>
    </source>
</evidence>
<feature type="binding site" evidence="13">
    <location>
        <begin position="8"/>
        <end position="13"/>
    </location>
    <ligand>
        <name>NAD(+)</name>
        <dbReference type="ChEBI" id="CHEBI:57540"/>
    </ligand>
</feature>
<feature type="binding site" evidence="13">
    <location>
        <begin position="165"/>
        <end position="166"/>
    </location>
    <ligand>
        <name>(S)-2,3,4,5-tetrahydrodipicolinate</name>
        <dbReference type="ChEBI" id="CHEBI:16845"/>
    </ligand>
</feature>
<dbReference type="Pfam" id="PF01113">
    <property type="entry name" value="DapB_N"/>
    <property type="match status" value="1"/>
</dbReference>
<keyword evidence="3 13" id="KW-0028">Amino-acid biosynthesis</keyword>
<dbReference type="InterPro" id="IPR000846">
    <property type="entry name" value="DapB_N"/>
</dbReference>
<evidence type="ECO:0000256" key="12">
    <source>
        <dbReference type="ARBA" id="ARBA00049396"/>
    </source>
</evidence>
<dbReference type="PIRSF" id="PIRSF000161">
    <property type="entry name" value="DHPR"/>
    <property type="match status" value="1"/>
</dbReference>
<dbReference type="SUPFAM" id="SSF55347">
    <property type="entry name" value="Glyceraldehyde-3-phosphate dehydrogenase-like, C-terminal domain"/>
    <property type="match status" value="1"/>
</dbReference>
<evidence type="ECO:0000259" key="15">
    <source>
        <dbReference type="Pfam" id="PF05173"/>
    </source>
</evidence>
<evidence type="ECO:0000256" key="13">
    <source>
        <dbReference type="HAMAP-Rule" id="MF_00102"/>
    </source>
</evidence>
<gene>
    <name evidence="13 16" type="primary">dapB</name>
    <name evidence="16" type="ORF">NSPWAT_2441</name>
</gene>
<feature type="active site" description="Proton donor/acceptor" evidence="13">
    <location>
        <position position="155"/>
    </location>
</feature>
<dbReference type="NCBIfam" id="TIGR00036">
    <property type="entry name" value="dapB"/>
    <property type="match status" value="1"/>
</dbReference>
<accession>A0ABM9HH07</accession>
<evidence type="ECO:0000256" key="1">
    <source>
        <dbReference type="ARBA" id="ARBA00006642"/>
    </source>
</evidence>
<comment type="catalytic activity">
    <reaction evidence="12 13">
        <text>(S)-2,3,4,5-tetrahydrodipicolinate + NAD(+) + H2O = (2S,4S)-4-hydroxy-2,3,4,5-tetrahydrodipicolinate + NADH + H(+)</text>
        <dbReference type="Rhea" id="RHEA:35323"/>
        <dbReference type="ChEBI" id="CHEBI:15377"/>
        <dbReference type="ChEBI" id="CHEBI:15378"/>
        <dbReference type="ChEBI" id="CHEBI:16845"/>
        <dbReference type="ChEBI" id="CHEBI:57540"/>
        <dbReference type="ChEBI" id="CHEBI:57945"/>
        <dbReference type="ChEBI" id="CHEBI:67139"/>
        <dbReference type="EC" id="1.17.1.8"/>
    </reaction>
</comment>
<dbReference type="Proteomes" id="UP001157733">
    <property type="component" value="Chromosome"/>
</dbReference>
<dbReference type="InterPro" id="IPR036291">
    <property type="entry name" value="NAD(P)-bd_dom_sf"/>
</dbReference>
<comment type="function">
    <text evidence="13">Catalyzes the conversion of 4-hydroxy-tetrahydrodipicolinate (HTPA) to tetrahydrodipicolinate.</text>
</comment>
<dbReference type="CDD" id="cd02274">
    <property type="entry name" value="DHDPR_N"/>
    <property type="match status" value="1"/>
</dbReference>
<comment type="subunit">
    <text evidence="13">Homotetramer.</text>
</comment>
<evidence type="ECO:0000259" key="14">
    <source>
        <dbReference type="Pfam" id="PF01113"/>
    </source>
</evidence>
<dbReference type="Pfam" id="PF05173">
    <property type="entry name" value="DapB_C"/>
    <property type="match status" value="1"/>
</dbReference>
<dbReference type="InterPro" id="IPR022664">
    <property type="entry name" value="DapB_N_CS"/>
</dbReference>
<evidence type="ECO:0000256" key="10">
    <source>
        <dbReference type="ARBA" id="ARBA00038983"/>
    </source>
</evidence>
<comment type="subcellular location">
    <subcellularLocation>
        <location evidence="13">Cytoplasm</location>
    </subcellularLocation>
</comment>
<feature type="binding site" evidence="13">
    <location>
        <begin position="122"/>
        <end position="125"/>
    </location>
    <ligand>
        <name>NAD(+)</name>
        <dbReference type="ChEBI" id="CHEBI:57540"/>
    </ligand>
</feature>
<keyword evidence="4 13" id="KW-0521">NADP</keyword>
<feature type="active site" description="Proton donor" evidence="13">
    <location>
        <position position="159"/>
    </location>
</feature>
<name>A0ABM9HH07_9BACT</name>
<comment type="similarity">
    <text evidence="1 13">Belongs to the DapB family.</text>
</comment>
<dbReference type="InterPro" id="IPR022663">
    <property type="entry name" value="DapB_C"/>
</dbReference>
<evidence type="ECO:0000313" key="17">
    <source>
        <dbReference type="Proteomes" id="UP001157733"/>
    </source>
</evidence>
<evidence type="ECO:0000256" key="7">
    <source>
        <dbReference type="ARBA" id="ARBA00023027"/>
    </source>
</evidence>
<comment type="caution">
    <text evidence="13">Lacks conserved residue(s) required for the propagation of feature annotation.</text>
</comment>
<dbReference type="PANTHER" id="PTHR20836:SF0">
    <property type="entry name" value="4-HYDROXY-TETRAHYDRODIPICOLINATE REDUCTASE 1, CHLOROPLASTIC-RELATED"/>
    <property type="match status" value="1"/>
</dbReference>
<dbReference type="Gene3D" id="3.40.50.720">
    <property type="entry name" value="NAD(P)-binding Rossmann-like Domain"/>
    <property type="match status" value="1"/>
</dbReference>
<keyword evidence="6 13" id="KW-0560">Oxidoreductase</keyword>
<comment type="pathway">
    <text evidence="9 13">Amino-acid biosynthesis; L-lysine biosynthesis via DAP pathway; (S)-tetrahydrodipicolinate from L-aspartate: step 4/4.</text>
</comment>
<evidence type="ECO:0000256" key="2">
    <source>
        <dbReference type="ARBA" id="ARBA00022490"/>
    </source>
</evidence>
<evidence type="ECO:0000256" key="6">
    <source>
        <dbReference type="ARBA" id="ARBA00023002"/>
    </source>
</evidence>
<protein>
    <recommendedName>
        <fullName evidence="10 13">4-hydroxy-tetrahydrodipicolinate reductase</fullName>
        <shortName evidence="13">HTPA reductase</shortName>
        <ecNumber evidence="10 13">1.17.1.8</ecNumber>
    </recommendedName>
</protein>
<dbReference type="SUPFAM" id="SSF51735">
    <property type="entry name" value="NAD(P)-binding Rossmann-fold domains"/>
    <property type="match status" value="1"/>
</dbReference>
<dbReference type="EMBL" id="OX336137">
    <property type="protein sequence ID" value="CAI2719297.1"/>
    <property type="molecule type" value="Genomic_DNA"/>
</dbReference>
<organism evidence="16 17">
    <name type="scientific">Nitrospina watsonii</name>
    <dbReference type="NCBI Taxonomy" id="1323948"/>
    <lineage>
        <taxon>Bacteria</taxon>
        <taxon>Pseudomonadati</taxon>
        <taxon>Nitrospinota/Tectimicrobiota group</taxon>
        <taxon>Nitrospinota</taxon>
        <taxon>Nitrospinia</taxon>
        <taxon>Nitrospinales</taxon>
        <taxon>Nitrospinaceae</taxon>
        <taxon>Nitrospina</taxon>
    </lineage>
</organism>